<dbReference type="AlphaFoldDB" id="A0AAW2GUX2"/>
<sequence length="191" mass="21701">MRQLLPDKSTHTLELKFNFVERKTDCGVPATRSRLSACARLRLRPPRRSLHHRKMQFKNHAAEERMLTSVFSSPSLSLSFSSGRTRNGPRRTKNQSRGETGCIKVDFIMNSTLNRTRGRRQKDGRDGRNPLPSPAPRALFLRRSFSLPPSCATNLDSALFPPCPIRVLCPTEKREGTSVARSRLGLRHSYM</sequence>
<keyword evidence="3" id="KW-1185">Reference proteome</keyword>
<name>A0AAW2GUX2_9HYME</name>
<dbReference type="EMBL" id="JADYXP020000002">
    <property type="protein sequence ID" value="KAL0130996.1"/>
    <property type="molecule type" value="Genomic_DNA"/>
</dbReference>
<protein>
    <submittedName>
        <fullName evidence="2">Uncharacterized protein</fullName>
    </submittedName>
</protein>
<gene>
    <name evidence="2" type="ORF">PUN28_002527</name>
</gene>
<reference evidence="2 3" key="1">
    <citation type="submission" date="2023-03" db="EMBL/GenBank/DDBJ databases">
        <title>High recombination rates correlate with genetic variation in Cardiocondyla obscurior ants.</title>
        <authorList>
            <person name="Errbii M."/>
        </authorList>
    </citation>
    <scope>NUCLEOTIDE SEQUENCE [LARGE SCALE GENOMIC DNA]</scope>
    <source>
        <strain evidence="2">Alpha-2009</strain>
        <tissue evidence="2">Whole body</tissue>
    </source>
</reference>
<evidence type="ECO:0000313" key="3">
    <source>
        <dbReference type="Proteomes" id="UP001430953"/>
    </source>
</evidence>
<feature type="region of interest" description="Disordered" evidence="1">
    <location>
        <begin position="113"/>
        <end position="136"/>
    </location>
</feature>
<proteinExistence type="predicted"/>
<feature type="region of interest" description="Disordered" evidence="1">
    <location>
        <begin position="74"/>
        <end position="98"/>
    </location>
</feature>
<comment type="caution">
    <text evidence="2">The sequence shown here is derived from an EMBL/GenBank/DDBJ whole genome shotgun (WGS) entry which is preliminary data.</text>
</comment>
<evidence type="ECO:0000256" key="1">
    <source>
        <dbReference type="SAM" id="MobiDB-lite"/>
    </source>
</evidence>
<dbReference type="Proteomes" id="UP001430953">
    <property type="component" value="Unassembled WGS sequence"/>
</dbReference>
<accession>A0AAW2GUX2</accession>
<organism evidence="2 3">
    <name type="scientific">Cardiocondyla obscurior</name>
    <dbReference type="NCBI Taxonomy" id="286306"/>
    <lineage>
        <taxon>Eukaryota</taxon>
        <taxon>Metazoa</taxon>
        <taxon>Ecdysozoa</taxon>
        <taxon>Arthropoda</taxon>
        <taxon>Hexapoda</taxon>
        <taxon>Insecta</taxon>
        <taxon>Pterygota</taxon>
        <taxon>Neoptera</taxon>
        <taxon>Endopterygota</taxon>
        <taxon>Hymenoptera</taxon>
        <taxon>Apocrita</taxon>
        <taxon>Aculeata</taxon>
        <taxon>Formicoidea</taxon>
        <taxon>Formicidae</taxon>
        <taxon>Myrmicinae</taxon>
        <taxon>Cardiocondyla</taxon>
    </lineage>
</organism>
<evidence type="ECO:0000313" key="2">
    <source>
        <dbReference type="EMBL" id="KAL0130996.1"/>
    </source>
</evidence>